<comment type="subcellular location">
    <subcellularLocation>
        <location evidence="1">Secreted</location>
    </subcellularLocation>
</comment>
<organism evidence="4">
    <name type="scientific">Ammonifex degensii</name>
    <dbReference type="NCBI Taxonomy" id="42838"/>
    <lineage>
        <taxon>Bacteria</taxon>
        <taxon>Bacillati</taxon>
        <taxon>Bacillota</taxon>
        <taxon>Clostridia</taxon>
        <taxon>Thermoanaerobacterales</taxon>
        <taxon>Thermoanaerobacteraceae</taxon>
        <taxon>Ammonifex</taxon>
    </lineage>
</organism>
<evidence type="ECO:0000259" key="3">
    <source>
        <dbReference type="PROSITE" id="PS51677"/>
    </source>
</evidence>
<dbReference type="InterPro" id="IPR002509">
    <property type="entry name" value="NODB_dom"/>
</dbReference>
<evidence type="ECO:0000256" key="1">
    <source>
        <dbReference type="ARBA" id="ARBA00004613"/>
    </source>
</evidence>
<evidence type="ECO:0000313" key="4">
    <source>
        <dbReference type="EMBL" id="HEL65404.1"/>
    </source>
</evidence>
<dbReference type="GO" id="GO:0005576">
    <property type="term" value="C:extracellular region"/>
    <property type="evidence" value="ECO:0007669"/>
    <property type="project" value="UniProtKB-SubCell"/>
</dbReference>
<dbReference type="Pfam" id="PF01522">
    <property type="entry name" value="Polysacc_deac_1"/>
    <property type="match status" value="1"/>
</dbReference>
<dbReference type="Gene3D" id="3.20.20.370">
    <property type="entry name" value="Glycoside hydrolase/deacetylase"/>
    <property type="match status" value="1"/>
</dbReference>
<evidence type="ECO:0000256" key="2">
    <source>
        <dbReference type="ARBA" id="ARBA00022729"/>
    </source>
</evidence>
<gene>
    <name evidence="4" type="ORF">ENQ34_01805</name>
</gene>
<dbReference type="SUPFAM" id="SSF88713">
    <property type="entry name" value="Glycoside hydrolase/deacetylase"/>
    <property type="match status" value="1"/>
</dbReference>
<feature type="domain" description="NodB homology" evidence="3">
    <location>
        <begin position="56"/>
        <end position="239"/>
    </location>
</feature>
<comment type="caution">
    <text evidence="4">The sequence shown here is derived from an EMBL/GenBank/DDBJ whole genome shotgun (WGS) entry which is preliminary data.</text>
</comment>
<accession>A0A7C2E9C9</accession>
<dbReference type="PANTHER" id="PTHR34216">
    <property type="match status" value="1"/>
</dbReference>
<keyword evidence="2" id="KW-0732">Signal</keyword>
<reference evidence="4" key="1">
    <citation type="journal article" date="2020" name="mSystems">
        <title>Genome- and Community-Level Interaction Insights into Carbon Utilization and Element Cycling Functions of Hydrothermarchaeota in Hydrothermal Sediment.</title>
        <authorList>
            <person name="Zhou Z."/>
            <person name="Liu Y."/>
            <person name="Xu W."/>
            <person name="Pan J."/>
            <person name="Luo Z.H."/>
            <person name="Li M."/>
        </authorList>
    </citation>
    <scope>NUCLEOTIDE SEQUENCE [LARGE SCALE GENOMIC DNA]</scope>
    <source>
        <strain evidence="4">SpSt-300</strain>
    </source>
</reference>
<dbReference type="CDD" id="cd10918">
    <property type="entry name" value="CE4_NodB_like_5s_6s"/>
    <property type="match status" value="1"/>
</dbReference>
<dbReference type="PANTHER" id="PTHR34216:SF3">
    <property type="entry name" value="POLY-BETA-1,6-N-ACETYL-D-GLUCOSAMINE N-DEACETYLASE"/>
    <property type="match status" value="1"/>
</dbReference>
<dbReference type="InterPro" id="IPR051398">
    <property type="entry name" value="Polysacch_Deacetylase"/>
</dbReference>
<dbReference type="GO" id="GO:0016810">
    <property type="term" value="F:hydrolase activity, acting on carbon-nitrogen (but not peptide) bonds"/>
    <property type="evidence" value="ECO:0007669"/>
    <property type="project" value="InterPro"/>
</dbReference>
<name>A0A7C2E9C9_9THEO</name>
<sequence>MYHKVSPDPHTGGLGLRVPPEKFDWQMGYLREQGYTVVSMDEVVDFLSRRRPLPPKPVAITFDDGYRDNYLYAWPVLQKYGFCATIYLVVDAVGGYNFFDADCGRQPRNRMLDWGEIREMAATGRITFGAHTLDHPFLTEVSPDAARYQIVAAKGLLEQKLGRRVDHFCYPYGDFNPQVTAMVAAAGYRSAVTCLQGVNRPGDNLFLLRRIRVSGKCSNRRFAAELMRYRATAPEQEKI</sequence>
<dbReference type="PROSITE" id="PS51677">
    <property type="entry name" value="NODB"/>
    <property type="match status" value="1"/>
</dbReference>
<dbReference type="EMBL" id="DSMU01000117">
    <property type="protein sequence ID" value="HEL65404.1"/>
    <property type="molecule type" value="Genomic_DNA"/>
</dbReference>
<proteinExistence type="predicted"/>
<dbReference type="InterPro" id="IPR011330">
    <property type="entry name" value="Glyco_hydro/deAcase_b/a-brl"/>
</dbReference>
<dbReference type="AlphaFoldDB" id="A0A7C2E9C9"/>
<dbReference type="GO" id="GO:0005975">
    <property type="term" value="P:carbohydrate metabolic process"/>
    <property type="evidence" value="ECO:0007669"/>
    <property type="project" value="InterPro"/>
</dbReference>
<protein>
    <submittedName>
        <fullName evidence="4">Polysaccharide deacetylase family protein</fullName>
    </submittedName>
</protein>